<dbReference type="InterPro" id="IPR033887">
    <property type="entry name" value="PTS_IIA_man"/>
</dbReference>
<dbReference type="GO" id="GO:0005737">
    <property type="term" value="C:cytoplasm"/>
    <property type="evidence" value="ECO:0007669"/>
    <property type="project" value="UniProtKB-SubCell"/>
</dbReference>
<keyword evidence="8" id="KW-0418">Kinase</keyword>
<evidence type="ECO:0000313" key="12">
    <source>
        <dbReference type="Proteomes" id="UP000255234"/>
    </source>
</evidence>
<dbReference type="GO" id="GO:0016301">
    <property type="term" value="F:kinase activity"/>
    <property type="evidence" value="ECO:0007669"/>
    <property type="project" value="UniProtKB-KW"/>
</dbReference>
<dbReference type="EMBL" id="UGPP01000001">
    <property type="protein sequence ID" value="STY70204.1"/>
    <property type="molecule type" value="Genomic_DNA"/>
</dbReference>
<dbReference type="InterPro" id="IPR004701">
    <property type="entry name" value="PTS_EIIA_man-typ"/>
</dbReference>
<keyword evidence="3" id="KW-0963">Cytoplasm</keyword>
<protein>
    <submittedName>
        <fullName evidence="11">EIIAB-Man</fullName>
    </submittedName>
</protein>
<dbReference type="NCBIfam" id="TIGR00824">
    <property type="entry name" value="EIIA-man"/>
    <property type="match status" value="1"/>
</dbReference>
<dbReference type="RefSeq" id="WP_115150932.1">
    <property type="nucleotide sequence ID" value="NZ_UGPP01000001.1"/>
</dbReference>
<accession>A0A378NP72</accession>
<dbReference type="InterPro" id="IPR051471">
    <property type="entry name" value="Bacterial_PTS_sugar_comp"/>
</dbReference>
<keyword evidence="4" id="KW-0597">Phosphoprotein</keyword>
<dbReference type="SUPFAM" id="SSF53062">
    <property type="entry name" value="PTS system fructose IIA component-like"/>
    <property type="match status" value="1"/>
</dbReference>
<proteinExistence type="predicted"/>
<dbReference type="GO" id="GO:0009401">
    <property type="term" value="P:phosphoenolpyruvate-dependent sugar phosphotransferase system"/>
    <property type="evidence" value="ECO:0007669"/>
    <property type="project" value="UniProtKB-KW"/>
</dbReference>
<sequence>MLGIIVGTHGHLAEELVNTCAMICGQPDNLTTVTLVPGEGPEDLMAKYNKAMEEMDTTNGVIILNDLFGGSPYNAACRVAMENDKCGIVTGVSLPMLVEVINYRLCSGENANVQDAMEKAVEASVAGAQKFHKSQVESETDDEGDDL</sequence>
<evidence type="ECO:0000256" key="9">
    <source>
        <dbReference type="SAM" id="MobiDB-lite"/>
    </source>
</evidence>
<dbReference type="AlphaFoldDB" id="A0A378NP72"/>
<evidence type="ECO:0000256" key="6">
    <source>
        <dbReference type="ARBA" id="ARBA00022679"/>
    </source>
</evidence>
<dbReference type="Proteomes" id="UP000255234">
    <property type="component" value="Unassembled WGS sequence"/>
</dbReference>
<dbReference type="CDD" id="cd00006">
    <property type="entry name" value="PTS_IIA_man"/>
    <property type="match status" value="1"/>
</dbReference>
<feature type="region of interest" description="Disordered" evidence="9">
    <location>
        <begin position="128"/>
        <end position="147"/>
    </location>
</feature>
<evidence type="ECO:0000259" key="10">
    <source>
        <dbReference type="PROSITE" id="PS51096"/>
    </source>
</evidence>
<dbReference type="GO" id="GO:0016773">
    <property type="term" value="F:phosphotransferase activity, alcohol group as acceptor"/>
    <property type="evidence" value="ECO:0007669"/>
    <property type="project" value="InterPro"/>
</dbReference>
<evidence type="ECO:0000256" key="7">
    <source>
        <dbReference type="ARBA" id="ARBA00022683"/>
    </source>
</evidence>
<evidence type="ECO:0000256" key="4">
    <source>
        <dbReference type="ARBA" id="ARBA00022553"/>
    </source>
</evidence>
<evidence type="ECO:0000256" key="5">
    <source>
        <dbReference type="ARBA" id="ARBA00022597"/>
    </source>
</evidence>
<organism evidence="11 12">
    <name type="scientific">Megamonas hypermegale</name>
    <dbReference type="NCBI Taxonomy" id="158847"/>
    <lineage>
        <taxon>Bacteria</taxon>
        <taxon>Bacillati</taxon>
        <taxon>Bacillota</taxon>
        <taxon>Negativicutes</taxon>
        <taxon>Selenomonadales</taxon>
        <taxon>Selenomonadaceae</taxon>
        <taxon>Megamonas</taxon>
    </lineage>
</organism>
<reference evidence="11 12" key="1">
    <citation type="submission" date="2018-06" db="EMBL/GenBank/DDBJ databases">
        <authorList>
            <consortium name="Pathogen Informatics"/>
            <person name="Doyle S."/>
        </authorList>
    </citation>
    <scope>NUCLEOTIDE SEQUENCE [LARGE SCALE GENOMIC DNA]</scope>
    <source>
        <strain evidence="11 12">NCTC10571</strain>
    </source>
</reference>
<dbReference type="InterPro" id="IPR036662">
    <property type="entry name" value="PTS_EIIA_man-typ_sf"/>
</dbReference>
<evidence type="ECO:0000256" key="2">
    <source>
        <dbReference type="ARBA" id="ARBA00022448"/>
    </source>
</evidence>
<dbReference type="InterPro" id="IPR013789">
    <property type="entry name" value="PTS_EIIA_man"/>
</dbReference>
<dbReference type="Pfam" id="PF03610">
    <property type="entry name" value="EIIA-man"/>
    <property type="match status" value="1"/>
</dbReference>
<feature type="domain" description="PTS EIIA type-4" evidence="10">
    <location>
        <begin position="1"/>
        <end position="128"/>
    </location>
</feature>
<dbReference type="PANTHER" id="PTHR33799:SF1">
    <property type="entry name" value="PTS SYSTEM MANNOSE-SPECIFIC EIIAB COMPONENT-RELATED"/>
    <property type="match status" value="1"/>
</dbReference>
<dbReference type="PANTHER" id="PTHR33799">
    <property type="entry name" value="PTS PERMEASE-RELATED-RELATED"/>
    <property type="match status" value="1"/>
</dbReference>
<comment type="subcellular location">
    <subcellularLocation>
        <location evidence="1">Cytoplasm</location>
    </subcellularLocation>
</comment>
<evidence type="ECO:0000256" key="3">
    <source>
        <dbReference type="ARBA" id="ARBA00022490"/>
    </source>
</evidence>
<feature type="compositionally biased region" description="Acidic residues" evidence="9">
    <location>
        <begin position="138"/>
        <end position="147"/>
    </location>
</feature>
<keyword evidence="5" id="KW-0762">Sugar transport</keyword>
<evidence type="ECO:0000256" key="8">
    <source>
        <dbReference type="ARBA" id="ARBA00022777"/>
    </source>
</evidence>
<keyword evidence="2" id="KW-0813">Transport</keyword>
<dbReference type="Gene3D" id="3.40.50.510">
    <property type="entry name" value="Phosphotransferase system, mannose-type IIA component"/>
    <property type="match status" value="1"/>
</dbReference>
<dbReference type="STRING" id="1122216.GCA_000423385_01802"/>
<dbReference type="PROSITE" id="PS51096">
    <property type="entry name" value="PTS_EIIA_TYPE_4"/>
    <property type="match status" value="1"/>
</dbReference>
<name>A0A378NP72_9FIRM</name>
<dbReference type="GO" id="GO:0016020">
    <property type="term" value="C:membrane"/>
    <property type="evidence" value="ECO:0007669"/>
    <property type="project" value="InterPro"/>
</dbReference>
<gene>
    <name evidence="11" type="primary">manX_2</name>
    <name evidence="11" type="ORF">NCTC10571_00318</name>
</gene>
<evidence type="ECO:0000256" key="1">
    <source>
        <dbReference type="ARBA" id="ARBA00004496"/>
    </source>
</evidence>
<keyword evidence="6" id="KW-0808">Transferase</keyword>
<keyword evidence="7" id="KW-0598">Phosphotransferase system</keyword>
<evidence type="ECO:0000313" key="11">
    <source>
        <dbReference type="EMBL" id="STY70204.1"/>
    </source>
</evidence>